<dbReference type="EMBL" id="LUGG01000005">
    <property type="protein sequence ID" value="OBZ74658.1"/>
    <property type="molecule type" value="Genomic_DNA"/>
</dbReference>
<evidence type="ECO:0000313" key="3">
    <source>
        <dbReference type="Proteomes" id="UP000092993"/>
    </source>
</evidence>
<dbReference type="OrthoDB" id="3268478at2759"/>
<proteinExistence type="predicted"/>
<organism evidence="2 3">
    <name type="scientific">Grifola frondosa</name>
    <name type="common">Maitake</name>
    <name type="synonym">Polyporus frondosus</name>
    <dbReference type="NCBI Taxonomy" id="5627"/>
    <lineage>
        <taxon>Eukaryota</taxon>
        <taxon>Fungi</taxon>
        <taxon>Dikarya</taxon>
        <taxon>Basidiomycota</taxon>
        <taxon>Agaricomycotina</taxon>
        <taxon>Agaricomycetes</taxon>
        <taxon>Polyporales</taxon>
        <taxon>Grifolaceae</taxon>
        <taxon>Grifola</taxon>
    </lineage>
</organism>
<dbReference type="Gene3D" id="1.20.930.20">
    <property type="entry name" value="Adaptor protein Cbl, N-terminal domain"/>
    <property type="match status" value="1"/>
</dbReference>
<dbReference type="InterPro" id="IPR036537">
    <property type="entry name" value="Adaptor_Cbl_N_dom_sf"/>
</dbReference>
<dbReference type="AlphaFoldDB" id="A0A1C7MCS1"/>
<dbReference type="InterPro" id="IPR054000">
    <property type="entry name" value="MLKL_N"/>
</dbReference>
<evidence type="ECO:0000313" key="2">
    <source>
        <dbReference type="EMBL" id="OBZ74658.1"/>
    </source>
</evidence>
<reference evidence="2 3" key="1">
    <citation type="submission" date="2016-03" db="EMBL/GenBank/DDBJ databases">
        <title>Whole genome sequencing of Grifola frondosa 9006-11.</title>
        <authorList>
            <person name="Min B."/>
            <person name="Park H."/>
            <person name="Kim J.-G."/>
            <person name="Cho H."/>
            <person name="Oh Y.-L."/>
            <person name="Kong W.-S."/>
            <person name="Choi I.-G."/>
        </authorList>
    </citation>
    <scope>NUCLEOTIDE SEQUENCE [LARGE SCALE GENOMIC DNA]</scope>
    <source>
        <strain evidence="2 3">9006-11</strain>
    </source>
</reference>
<evidence type="ECO:0000259" key="1">
    <source>
        <dbReference type="Pfam" id="PF22215"/>
    </source>
</evidence>
<accession>A0A1C7MCS1</accession>
<name>A0A1C7MCS1_GRIFR</name>
<comment type="caution">
    <text evidence="2">The sequence shown here is derived from an EMBL/GenBank/DDBJ whole genome shotgun (WGS) entry which is preliminary data.</text>
</comment>
<gene>
    <name evidence="2" type="ORF">A0H81_05444</name>
</gene>
<sequence>MPLRYIRSKVSGEDALNTVIATRAVIKEIADLLQFTPAKAAASILLMVFETIQSMQSNRSDCYRLASRCLSFLVDLKDAMEGNRETAPESLIKTLARFEKTLESIHRYMKTEAEHKWTRRLLRKRSIEDKLAEYNAALDDAIKSFQLATLINIHLELGSRSTPSRPKLTMSAENTTPLSGDVKTLVKQSSRIFLEDTRRTIGVPVPSSSPAPTFTVTHLLSSVEQDAAASEDGFKPIEDLISMMRSIHFASTASIIPVDTDVGTLVHRGFRRHNQSEFIIRSRSRAKAGWWADTLEGHLAGQKLLMKRYEGERDQATRNWVRDIKILQKLYHPNLPQMVGYSNDETPIPFILLANAQTRLPKVLILDSLQNLSLAKCARLLTSFYRATLHANYRIDAEQTLVMGLPPPDVDQWISYRSFGLAQSIQDLYLKMLPNDGKAKQPHEPEDLTGSVEMQRKINHLALLAHVLLPNSADLTLVSARLQSILGDDGENVDYYQTTKPVTLCQIRRAACDAYTQEHVWSQSAVPAHKYAVGDLGYVPRGCEFAEFTVLCNVLHDDYAEFNVAEDATGSNLVWDRMSGRRDELRSSVLPGGIRRWNIVVPPGTHHTKIVHESFVPTAYESWRFLLDHGKDLAMVHGVEPQDLILGTFLDLITATTVLNASPLFTVTRVGIDLRFRLQDFRQKHLPPFYQNPCYHPIIPRPPFQHPGVPFRPHVPFGRTRYQKHLPSTGPELQPSTLYLFTAMDKEHEPLWSEQPLYEPPPKGMEHPPLKPGCFTALPWTSGFLNYVQLHAEDFTD</sequence>
<dbReference type="InterPro" id="IPR059179">
    <property type="entry name" value="MLKL-like_MCAfunc"/>
</dbReference>
<dbReference type="CDD" id="cd21037">
    <property type="entry name" value="MLKL_NTD"/>
    <property type="match status" value="1"/>
</dbReference>
<feature type="domain" description="Mixed lineage kinase" evidence="1">
    <location>
        <begin position="47"/>
        <end position="149"/>
    </location>
</feature>
<protein>
    <recommendedName>
        <fullName evidence="1">Mixed lineage kinase domain-containing protein</fullName>
    </recommendedName>
</protein>
<dbReference type="GO" id="GO:0007166">
    <property type="term" value="P:cell surface receptor signaling pathway"/>
    <property type="evidence" value="ECO:0007669"/>
    <property type="project" value="InterPro"/>
</dbReference>
<keyword evidence="3" id="KW-1185">Reference proteome</keyword>
<dbReference type="Pfam" id="PF22215">
    <property type="entry name" value="MLKL_N"/>
    <property type="match status" value="1"/>
</dbReference>
<dbReference type="Proteomes" id="UP000092993">
    <property type="component" value="Unassembled WGS sequence"/>
</dbReference>